<dbReference type="PANTHER" id="PTHR12069">
    <property type="entry name" value="DNA-DIRECTED RNA POLYMERASES III 80 KDA POLYPEPTIDE RNA POLYMERASE III SUBUNIT 5"/>
    <property type="match status" value="1"/>
</dbReference>
<dbReference type="AlphaFoldDB" id="A0A9P0QRR8"/>
<protein>
    <submittedName>
        <fullName evidence="2">DNA-directed RNA polymerase III subunit RPC5</fullName>
    </submittedName>
</protein>
<feature type="region of interest" description="Disordered" evidence="1">
    <location>
        <begin position="1"/>
        <end position="54"/>
    </location>
</feature>
<dbReference type="EMBL" id="CAKXYY010000012">
    <property type="protein sequence ID" value="CAH2353762.1"/>
    <property type="molecule type" value="Genomic_DNA"/>
</dbReference>
<gene>
    <name evidence="2" type="ORF">CLIB1423_12S02366</name>
</gene>
<dbReference type="GO" id="GO:0042797">
    <property type="term" value="P:tRNA transcription by RNA polymerase III"/>
    <property type="evidence" value="ECO:0007669"/>
    <property type="project" value="TreeGrafter"/>
</dbReference>
<dbReference type="Proteomes" id="UP000837801">
    <property type="component" value="Unassembled WGS sequence"/>
</dbReference>
<evidence type="ECO:0000313" key="3">
    <source>
        <dbReference type="Proteomes" id="UP000837801"/>
    </source>
</evidence>
<feature type="compositionally biased region" description="Acidic residues" evidence="1">
    <location>
        <begin position="1"/>
        <end position="10"/>
    </location>
</feature>
<evidence type="ECO:0000256" key="1">
    <source>
        <dbReference type="SAM" id="MobiDB-lite"/>
    </source>
</evidence>
<dbReference type="Pfam" id="PF04801">
    <property type="entry name" value="RPC5"/>
    <property type="match status" value="1"/>
</dbReference>
<dbReference type="InterPro" id="IPR006886">
    <property type="entry name" value="RNA_pol_III_Rpc5"/>
</dbReference>
<keyword evidence="2" id="KW-0240">DNA-directed RNA polymerase</keyword>
<sequence>MSLFVAEEDDHMNVDESPSSFHEALEEQPQHTSSSSTSSASSPDMDEQEDDDPIVSSIPLILSQVPNPSSQSLHLIQYPGRPKTLPYKDNLKPSIKEDSAFLEFKIPLDTSRFYDQSRSEDWGVSHQIEEHGLHGVLNKTEGGMYAGMVREDGKLILIPLDSTAQLRPSFKYLDDLEVARQAQRRNDFLEQSKPASVQVLQTSNAKSAAAQGNTGEGFANNALGESLRCIKKFDEERWTPLKFEDGEEAQKTRKELYTNVVETELKSKSTMSEYISELTKV</sequence>
<proteinExistence type="predicted"/>
<feature type="compositionally biased region" description="Low complexity" evidence="1">
    <location>
        <begin position="32"/>
        <end position="42"/>
    </location>
</feature>
<keyword evidence="2" id="KW-0804">Transcription</keyword>
<evidence type="ECO:0000313" key="2">
    <source>
        <dbReference type="EMBL" id="CAH2353762.1"/>
    </source>
</evidence>
<dbReference type="PANTHER" id="PTHR12069:SF0">
    <property type="entry name" value="DNA-DIRECTED RNA POLYMERASE III SUBUNIT RPC5"/>
    <property type="match status" value="1"/>
</dbReference>
<dbReference type="GO" id="GO:0005666">
    <property type="term" value="C:RNA polymerase III complex"/>
    <property type="evidence" value="ECO:0007669"/>
    <property type="project" value="TreeGrafter"/>
</dbReference>
<feature type="compositionally biased region" description="Acidic residues" evidence="1">
    <location>
        <begin position="44"/>
        <end position="53"/>
    </location>
</feature>
<dbReference type="OrthoDB" id="340681at2759"/>
<comment type="caution">
    <text evidence="2">The sequence shown here is derived from an EMBL/GenBank/DDBJ whole genome shotgun (WGS) entry which is preliminary data.</text>
</comment>
<keyword evidence="3" id="KW-1185">Reference proteome</keyword>
<organism evidence="2 3">
    <name type="scientific">[Candida] railenensis</name>
    <dbReference type="NCBI Taxonomy" id="45579"/>
    <lineage>
        <taxon>Eukaryota</taxon>
        <taxon>Fungi</taxon>
        <taxon>Dikarya</taxon>
        <taxon>Ascomycota</taxon>
        <taxon>Saccharomycotina</taxon>
        <taxon>Pichiomycetes</taxon>
        <taxon>Debaryomycetaceae</taxon>
        <taxon>Kurtzmaniella</taxon>
    </lineage>
</organism>
<accession>A0A9P0QRR8</accession>
<name>A0A9P0QRR8_9ASCO</name>
<reference evidence="2" key="1">
    <citation type="submission" date="2022-03" db="EMBL/GenBank/DDBJ databases">
        <authorList>
            <person name="Legras J.-L."/>
            <person name="Devillers H."/>
            <person name="Grondin C."/>
        </authorList>
    </citation>
    <scope>NUCLEOTIDE SEQUENCE</scope>
    <source>
        <strain evidence="2">CLIB 1423</strain>
    </source>
</reference>